<evidence type="ECO:0008006" key="3">
    <source>
        <dbReference type="Google" id="ProtNLM"/>
    </source>
</evidence>
<dbReference type="AlphaFoldDB" id="I0FDV6"/>
<dbReference type="NCBIfam" id="NF040499">
    <property type="entry name" value="Bdr_N_group1"/>
    <property type="match status" value="1"/>
</dbReference>
<reference evidence="1 2" key="1">
    <citation type="journal article" date="2012" name="J. Bacteriol.">
        <title>Complete Genome Sequence of Borrelia crocidurae.</title>
        <authorList>
            <person name="Elbir H."/>
            <person name="Gimenez G."/>
            <person name="Robert C."/>
            <person name="Bergstrom S."/>
            <person name="Cutler S."/>
            <person name="Raoult D."/>
            <person name="Drancourt M."/>
        </authorList>
    </citation>
    <scope>NUCLEOTIDE SEQUENCE [LARGE SCALE GENOMIC DNA]</scope>
    <source>
        <strain evidence="1 2">Achema</strain>
        <plasmid evidence="2">unnamed1</plasmid>
    </source>
</reference>
<dbReference type="HOGENOM" id="CLU_077086_3_1_12"/>
<dbReference type="EMBL" id="CP003427">
    <property type="protein sequence ID" value="AFI31662.1"/>
    <property type="molecule type" value="Genomic_DNA"/>
</dbReference>
<geneLocation type="plasmid" evidence="2">
    <name>unnamed1</name>
</geneLocation>
<protein>
    <recommendedName>
        <fullName evidence="3">BDR-repeat family protein</fullName>
    </recommendedName>
</protein>
<keyword evidence="1" id="KW-0614">Plasmid</keyword>
<gene>
    <name evidence="1" type="ordered locus">Q7M_1400</name>
</gene>
<evidence type="ECO:0000313" key="2">
    <source>
        <dbReference type="Proteomes" id="UP000005212"/>
    </source>
</evidence>
<accession>I0FDV6</accession>
<evidence type="ECO:0000313" key="1">
    <source>
        <dbReference type="EMBL" id="AFI31662.1"/>
    </source>
</evidence>
<proteinExistence type="predicted"/>
<dbReference type="RefSeq" id="WP_014687016.1">
    <property type="nucleotide sequence ID" value="NC_017794.1"/>
</dbReference>
<reference evidence="2" key="2">
    <citation type="submission" date="2012-03" db="EMBL/GenBank/DDBJ databases">
        <title>Complete genome sequence of Borrelia crocidurae.</title>
        <authorList>
            <person name="Elbir H."/>
            <person name="Gimenez G."/>
            <person name="Robert C."/>
            <person name="Raoult D."/>
            <person name="Drancourt M."/>
        </authorList>
    </citation>
    <scope>NUCLEOTIDE SEQUENCE [LARGE SCALE GENOMIC DNA]</scope>
    <source>
        <strain evidence="2">Achema</strain>
        <plasmid evidence="2">unnamed1</plasmid>
    </source>
</reference>
<dbReference type="PATRIC" id="fig|1155096.3.peg.903"/>
<sequence>MTQLQPIITQQMVLRELIKAGINRDIATDLSYRYYNNELTYKDLEYLENNFNSKLDKTESILKSEIISSKLELCNEIDKVKVGFDNKIDNKFK</sequence>
<organism evidence="1 2">
    <name type="scientific">Borrelia crocidurae (strain Achema)</name>
    <dbReference type="NCBI Taxonomy" id="1155096"/>
    <lineage>
        <taxon>Bacteria</taxon>
        <taxon>Pseudomonadati</taxon>
        <taxon>Spirochaetota</taxon>
        <taxon>Spirochaetia</taxon>
        <taxon>Spirochaetales</taxon>
        <taxon>Borreliaceae</taxon>
        <taxon>Borrelia</taxon>
    </lineage>
</organism>
<dbReference type="Proteomes" id="UP000005212">
    <property type="component" value="Plasmid unnamed1"/>
</dbReference>
<name>I0FDV6_BORCA</name>
<dbReference type="KEGG" id="bcw:Q7M_1400"/>